<sequence>MATTAEDENPRIHFDRILGRHYVDARIRKLTVHDAGLPPVVAHFLYPAFKSGQPTVAELVMMLMGEITGFCATKAQRRLAKMRDAADPYDSRETEELARWAKARFIKARESDSRSGEGGELLLYVLVEHFLKAPLVLSKMRLKTSPDMPVHGADGVHAMWDIDGNRLAMVFGESKLHQTFASGMAEAAESIGLLARNVDGRMENELQLTTGNIDLDGFPSEIQEHLLRFLHPYATEESNSRVDKFALLVGFDFHAYGKITGKPAAEAEEEFVKLYRKNLKTSLTTAQSHLNAHDVSLDTVDLFFFPLPDVQAFRDAFDKALYG</sequence>
<dbReference type="InterPro" id="IPR014976">
    <property type="entry name" value="AbpA_HamA_C"/>
</dbReference>
<evidence type="ECO:0000313" key="3">
    <source>
        <dbReference type="Proteomes" id="UP000235347"/>
    </source>
</evidence>
<proteinExistence type="predicted"/>
<keyword evidence="3" id="KW-1185">Reference proteome</keyword>
<dbReference type="AlphaFoldDB" id="A0A2N7W4J4"/>
<reference evidence="2 3" key="1">
    <citation type="submission" date="2018-01" db="EMBL/GenBank/DDBJ databases">
        <title>Whole genome analyses suggest that Burkholderia sensu lato contains two further novel genera in the rhizoxinica-symbiotica group Mycetohabitans gen. nov., and Trinickia gen. nov.: implications for the evolution of diazotrophy and nodulation in the Burkholderiaceae.</title>
        <authorList>
            <person name="Estrada-de los Santos P."/>
            <person name="Palmer M."/>
            <person name="Chavez-Ramirez B."/>
            <person name="Beukes C."/>
            <person name="Steenkamp E.T."/>
            <person name="Hirsch A.M."/>
            <person name="Manyaka P."/>
            <person name="Maluk M."/>
            <person name="Lafos M."/>
            <person name="Crook M."/>
            <person name="Gross E."/>
            <person name="Simon M.F."/>
            <person name="Bueno dos Reis Junior F."/>
            <person name="Poole P.S."/>
            <person name="Venter S.N."/>
            <person name="James E.K."/>
        </authorList>
    </citation>
    <scope>NUCLEOTIDE SEQUENCE [LARGE SCALE GENOMIC DNA]</scope>
    <source>
        <strain evidence="2 3">GP25-8</strain>
    </source>
</reference>
<organism evidence="2 3">
    <name type="scientific">Trinickia soli</name>
    <dbReference type="NCBI Taxonomy" id="380675"/>
    <lineage>
        <taxon>Bacteria</taxon>
        <taxon>Pseudomonadati</taxon>
        <taxon>Pseudomonadota</taxon>
        <taxon>Betaproteobacteria</taxon>
        <taxon>Burkholderiales</taxon>
        <taxon>Burkholderiaceae</taxon>
        <taxon>Trinickia</taxon>
    </lineage>
</organism>
<dbReference type="RefSeq" id="WP_059668597.1">
    <property type="nucleotide sequence ID" value="NZ_CADIKD010000007.1"/>
</dbReference>
<comment type="caution">
    <text evidence="2">The sequence shown here is derived from an EMBL/GenBank/DDBJ whole genome shotgun (WGS) entry which is preliminary data.</text>
</comment>
<gene>
    <name evidence="2" type="ORF">C0Z19_13715</name>
</gene>
<protein>
    <submittedName>
        <fullName evidence="2">DUF1837 domain-containing protein</fullName>
    </submittedName>
</protein>
<evidence type="ECO:0000259" key="1">
    <source>
        <dbReference type="Pfam" id="PF08878"/>
    </source>
</evidence>
<dbReference type="Proteomes" id="UP000235347">
    <property type="component" value="Unassembled WGS sequence"/>
</dbReference>
<dbReference type="EMBL" id="PNYB01000010">
    <property type="protein sequence ID" value="PMS24327.1"/>
    <property type="molecule type" value="Genomic_DNA"/>
</dbReference>
<name>A0A2N7W4J4_9BURK</name>
<evidence type="ECO:0000313" key="2">
    <source>
        <dbReference type="EMBL" id="PMS24327.1"/>
    </source>
</evidence>
<feature type="domain" description="Anti-bacteriophage protein A/HamA C-terminal" evidence="1">
    <location>
        <begin position="39"/>
        <end position="321"/>
    </location>
</feature>
<accession>A0A2N7W4J4</accession>
<dbReference type="Pfam" id="PF08878">
    <property type="entry name" value="HamA"/>
    <property type="match status" value="1"/>
</dbReference>